<organism evidence="1">
    <name type="scientific">uncultured bacterium</name>
    <name type="common">gcode 4</name>
    <dbReference type="NCBI Taxonomy" id="1234023"/>
    <lineage>
        <taxon>Bacteria</taxon>
        <taxon>environmental samples</taxon>
    </lineage>
</organism>
<sequence length="236" mass="28494">MPNQARDISRVAPNWYLIFPISMSRIANAQSGKELFEFLKFFESKIPYISIDVIIIYTNWLYFNSEEPALELRKKTLNQMIAHKQEFENIILKSKKYVPQSFHFLPWDYMILNWEWFQMLKNRLMKAYSENDAFKKSIKMDLESQWRDEIDANISFLIEEIAVTHLLTHRSIPLPKTLPSEDSWRLVCYPWDPINSLQSLYKAKILNYDIEKSIWENQYCRSFYNMSEKKLLDYDR</sequence>
<dbReference type="EMBL" id="AMFJ01000178">
    <property type="protein sequence ID" value="EKE29422.1"/>
    <property type="molecule type" value="Genomic_DNA"/>
</dbReference>
<reference evidence="1" key="1">
    <citation type="journal article" date="2012" name="Science">
        <title>Fermentation, hydrogen, and sulfur metabolism in multiple uncultivated bacterial phyla.</title>
        <authorList>
            <person name="Wrighton K.C."/>
            <person name="Thomas B.C."/>
            <person name="Sharon I."/>
            <person name="Miller C.S."/>
            <person name="Castelle C.J."/>
            <person name="VerBerkmoes N.C."/>
            <person name="Wilkins M.J."/>
            <person name="Hettich R.L."/>
            <person name="Lipton M.S."/>
            <person name="Williams K.H."/>
            <person name="Long P.E."/>
            <person name="Banfield J.F."/>
        </authorList>
    </citation>
    <scope>NUCLEOTIDE SEQUENCE [LARGE SCALE GENOMIC DNA]</scope>
</reference>
<proteinExistence type="predicted"/>
<evidence type="ECO:0000313" key="1">
    <source>
        <dbReference type="EMBL" id="EKE29422.1"/>
    </source>
</evidence>
<gene>
    <name evidence="1" type="ORF">ACD_2C00178G0001</name>
</gene>
<name>K2G540_9BACT</name>
<accession>K2G540</accession>
<protein>
    <submittedName>
        <fullName evidence="1">Uncharacterized protein</fullName>
    </submittedName>
</protein>
<comment type="caution">
    <text evidence="1">The sequence shown here is derived from an EMBL/GenBank/DDBJ whole genome shotgun (WGS) entry which is preliminary data.</text>
</comment>
<dbReference type="AlphaFoldDB" id="K2G540"/>